<feature type="compositionally biased region" description="Polar residues" evidence="1">
    <location>
        <begin position="26"/>
        <end position="36"/>
    </location>
</feature>
<dbReference type="GO" id="GO:0033186">
    <property type="term" value="C:CAF-1 complex"/>
    <property type="evidence" value="ECO:0007669"/>
    <property type="project" value="TreeGrafter"/>
</dbReference>
<feature type="compositionally biased region" description="Polar residues" evidence="1">
    <location>
        <begin position="636"/>
        <end position="647"/>
    </location>
</feature>
<feature type="compositionally biased region" description="Polar residues" evidence="1">
    <location>
        <begin position="46"/>
        <end position="64"/>
    </location>
</feature>
<feature type="domain" description="Chromatin assembly factor 1 p150 subunit acidic region" evidence="2">
    <location>
        <begin position="268"/>
        <end position="421"/>
    </location>
</feature>
<dbReference type="EMBL" id="JAIWYP010000004">
    <property type="protein sequence ID" value="KAH3832539.1"/>
    <property type="molecule type" value="Genomic_DNA"/>
</dbReference>
<name>A0A9D4K3Y5_DREPO</name>
<dbReference type="InterPro" id="IPR021644">
    <property type="entry name" value="CAF-1_p150_acidic"/>
</dbReference>
<feature type="compositionally biased region" description="Basic residues" evidence="1">
    <location>
        <begin position="786"/>
        <end position="835"/>
    </location>
</feature>
<feature type="compositionally biased region" description="Basic and acidic residues" evidence="1">
    <location>
        <begin position="537"/>
        <end position="554"/>
    </location>
</feature>
<feature type="compositionally biased region" description="Acidic residues" evidence="1">
    <location>
        <begin position="184"/>
        <end position="194"/>
    </location>
</feature>
<proteinExistence type="predicted"/>
<feature type="region of interest" description="Disordered" evidence="1">
    <location>
        <begin position="527"/>
        <end position="698"/>
    </location>
</feature>
<feature type="compositionally biased region" description="Polar residues" evidence="1">
    <location>
        <begin position="1322"/>
        <end position="1347"/>
    </location>
</feature>
<organism evidence="3 4">
    <name type="scientific">Dreissena polymorpha</name>
    <name type="common">Zebra mussel</name>
    <name type="synonym">Mytilus polymorpha</name>
    <dbReference type="NCBI Taxonomy" id="45954"/>
    <lineage>
        <taxon>Eukaryota</taxon>
        <taxon>Metazoa</taxon>
        <taxon>Spiralia</taxon>
        <taxon>Lophotrochozoa</taxon>
        <taxon>Mollusca</taxon>
        <taxon>Bivalvia</taxon>
        <taxon>Autobranchia</taxon>
        <taxon>Heteroconchia</taxon>
        <taxon>Euheterodonta</taxon>
        <taxon>Imparidentia</taxon>
        <taxon>Neoheterodontei</taxon>
        <taxon>Myida</taxon>
        <taxon>Dreissenoidea</taxon>
        <taxon>Dreissenidae</taxon>
        <taxon>Dreissena</taxon>
    </lineage>
</organism>
<feature type="compositionally biased region" description="Low complexity" evidence="1">
    <location>
        <begin position="748"/>
        <end position="770"/>
    </location>
</feature>
<feature type="compositionally biased region" description="Polar residues" evidence="1">
    <location>
        <begin position="224"/>
        <end position="256"/>
    </location>
</feature>
<comment type="caution">
    <text evidence="3">The sequence shown here is derived from an EMBL/GenBank/DDBJ whole genome shotgun (WGS) entry which is preliminary data.</text>
</comment>
<feature type="region of interest" description="Disordered" evidence="1">
    <location>
        <begin position="1088"/>
        <end position="1114"/>
    </location>
</feature>
<dbReference type="Pfam" id="PF11600">
    <property type="entry name" value="CAF1A_acidic"/>
    <property type="match status" value="1"/>
</dbReference>
<feature type="region of interest" description="Disordered" evidence="1">
    <location>
        <begin position="733"/>
        <end position="849"/>
    </location>
</feature>
<evidence type="ECO:0000313" key="4">
    <source>
        <dbReference type="Proteomes" id="UP000828390"/>
    </source>
</evidence>
<accession>A0A9D4K3Y5</accession>
<evidence type="ECO:0000313" key="3">
    <source>
        <dbReference type="EMBL" id="KAH3832539.1"/>
    </source>
</evidence>
<gene>
    <name evidence="3" type="ORF">DPMN_105829</name>
</gene>
<feature type="region of interest" description="Disordered" evidence="1">
    <location>
        <begin position="154"/>
        <end position="409"/>
    </location>
</feature>
<feature type="compositionally biased region" description="Basic and acidic residues" evidence="1">
    <location>
        <begin position="154"/>
        <end position="179"/>
    </location>
</feature>
<feature type="region of interest" description="Disordered" evidence="1">
    <location>
        <begin position="1"/>
        <end position="92"/>
    </location>
</feature>
<keyword evidence="4" id="KW-1185">Reference proteome</keyword>
<feature type="compositionally biased region" description="Basic and acidic residues" evidence="1">
    <location>
        <begin position="392"/>
        <end position="408"/>
    </location>
</feature>
<reference evidence="3" key="2">
    <citation type="submission" date="2020-11" db="EMBL/GenBank/DDBJ databases">
        <authorList>
            <person name="McCartney M.A."/>
            <person name="Auch B."/>
            <person name="Kono T."/>
            <person name="Mallez S."/>
            <person name="Becker A."/>
            <person name="Gohl D.M."/>
            <person name="Silverstein K.A.T."/>
            <person name="Koren S."/>
            <person name="Bechman K.B."/>
            <person name="Herman A."/>
            <person name="Abrahante J.E."/>
            <person name="Garbe J."/>
        </authorList>
    </citation>
    <scope>NUCLEOTIDE SEQUENCE</scope>
    <source>
        <strain evidence="3">Duluth1</strain>
        <tissue evidence="3">Whole animal</tissue>
    </source>
</reference>
<dbReference type="GO" id="GO:0006334">
    <property type="term" value="P:nucleosome assembly"/>
    <property type="evidence" value="ECO:0007669"/>
    <property type="project" value="TreeGrafter"/>
</dbReference>
<feature type="region of interest" description="Disordered" evidence="1">
    <location>
        <begin position="1280"/>
        <end position="1372"/>
    </location>
</feature>
<sequence length="1372" mass="152218">MMDAIEVLPSKKMKQGRLPFKPLDHTGQTKQGSTPPGNKKRKLSDNESPSAKQIRTSLGSTQKGGLNGEHEVSSSSEAENAAENPALLMPGPKMHTLDKFFSCKKPIADQEEITSTNQCIEIDLTEESNEYVAGDATKENKEVDVFVKESIKIDENSHIDPDEDLKVEGENKENDKTDDVMSIDSDDGKEENEDCNASFIANTSVCEDALKTPAKSKDMDSIIKSPSVSEDNAGLSQGSGSEGTPSLSGKKQSKPLSESKRKDRDAQRQKQKEERDREKEDKRLAKEREKEEKKKELAEKKRLKDEQREKEKAEKEKAKQEEKDKKEKERLEKLKQKEEEKKMKEKEIEAKQEEKRQKEEEKRLKEEARKKEEEEKQRKAEKKASMFKGFFIKKEPGSSPPKNKDTKDGMFMPFELKPNMRLAPANRRAPLDESQREKLDEWITEQTSSETYLKALKSPGFVKGKGSKTWPKQSMPQTRGSCGHIRAAWDNNGSCLSCAGCTQDNCCPFCEHWSADTWAIKRRPFKSRGRNKNSSDQSRESSVCRDFSPHDLDHTPPVAARHRSLPRDDTGQNLPGPFIGNDQLNDSASDQHRKSSMCRDFSPHDLDHMPPVAARHRSLPRDDTGQNLPGPFIGNDQLTGPETSQVDLSGHRSCYDRSPVTDRSSHRSCYDRSDHQSLTGPVTGHAVTGHRSTGPVTGHVMTDPVTGFRSVPQTVPVTVDVDTTLSVLHKGRCSRVSTVSHRRKRVVSDVSDYSSTSGSSSYDSSSTSNSPHHYRRGRRSGSPSVSRRRLPRKERSRQRSGRRSIRKHHSQRRRTVSRRRRDKGHRPSSIRRSRTPRSPSRSFSEESIDTLPRVSASILASTHTSAVPTTTDHNLYSNTSLHTYQAQGTGVNLTTSAAFSAPRVSSTLHRSIPRAAATPSYPNTLWIQQSPGIFVPFSTDPLPATSGIQSESADLISERPNSPAISLMVPENDSLMIEANESIIPSPISTGFNQSNAPADGSIEAGSESNEAKLYYLASIHQVYELMFNTLDEDFCPRPFLSLTGSAVTVTEQVARRREPGRISKATSRVDLRLPIGSSTMAVFQSLEPANKPSPSPWKAPKELTEPKQMDGGKSYKAPVLDPATGLDLSKLPVPDADISKLSLTMPSSSTHTSVPLSLLENWELRERRSIGLANQLDLMAATALDLVWELSDSIPEELRALLIHLSRTSQCLSHNAASSMSEMLRLRRDLILSSLPNNFLLETGVNSLRTAPLTAESLFGGRIQSALTADREDQIHASLASSNSGQRPVVFKCPASKPPGAPPAKNAKRDSFPTKRPSAPRQPTTRPPFQNRTTSYRKPSVKQNWSKGKPNADKKSFNPSSGKGGPPKGQP</sequence>
<feature type="compositionally biased region" description="Basic and acidic residues" evidence="1">
    <location>
        <begin position="257"/>
        <end position="384"/>
    </location>
</feature>
<feature type="compositionally biased region" description="Basic and acidic residues" evidence="1">
    <location>
        <begin position="1100"/>
        <end position="1111"/>
    </location>
</feature>
<feature type="compositionally biased region" description="Gly residues" evidence="1">
    <location>
        <begin position="1363"/>
        <end position="1372"/>
    </location>
</feature>
<protein>
    <recommendedName>
        <fullName evidence="2">Chromatin assembly factor 1 p150 subunit acidic region domain-containing protein</fullName>
    </recommendedName>
</protein>
<feature type="compositionally biased region" description="Low complexity" evidence="1">
    <location>
        <begin position="73"/>
        <end position="86"/>
    </location>
</feature>
<evidence type="ECO:0000259" key="2">
    <source>
        <dbReference type="Pfam" id="PF11600"/>
    </source>
</evidence>
<dbReference type="GO" id="GO:0005634">
    <property type="term" value="C:nucleus"/>
    <property type="evidence" value="ECO:0007669"/>
    <property type="project" value="TreeGrafter"/>
</dbReference>
<dbReference type="Proteomes" id="UP000828390">
    <property type="component" value="Unassembled WGS sequence"/>
</dbReference>
<feature type="compositionally biased region" description="Basic and acidic residues" evidence="1">
    <location>
        <begin position="649"/>
        <end position="675"/>
    </location>
</feature>
<dbReference type="PANTHER" id="PTHR15272">
    <property type="entry name" value="CHROMATIN ASSEMBLY FACTOR 1 SUBUNIT A CAF-1 SUBUNIT A"/>
    <property type="match status" value="1"/>
</dbReference>
<evidence type="ECO:0000256" key="1">
    <source>
        <dbReference type="SAM" id="MobiDB-lite"/>
    </source>
</evidence>
<reference evidence="3" key="1">
    <citation type="journal article" date="2019" name="bioRxiv">
        <title>The Genome of the Zebra Mussel, Dreissena polymorpha: A Resource for Invasive Species Research.</title>
        <authorList>
            <person name="McCartney M.A."/>
            <person name="Auch B."/>
            <person name="Kono T."/>
            <person name="Mallez S."/>
            <person name="Zhang Y."/>
            <person name="Obille A."/>
            <person name="Becker A."/>
            <person name="Abrahante J.E."/>
            <person name="Garbe J."/>
            <person name="Badalamenti J.P."/>
            <person name="Herman A."/>
            <person name="Mangelson H."/>
            <person name="Liachko I."/>
            <person name="Sullivan S."/>
            <person name="Sone E.D."/>
            <person name="Koren S."/>
            <person name="Silverstein K.A.T."/>
            <person name="Beckman K.B."/>
            <person name="Gohl D.M."/>
        </authorList>
    </citation>
    <scope>NUCLEOTIDE SEQUENCE</scope>
    <source>
        <strain evidence="3">Duluth1</strain>
        <tissue evidence="3">Whole animal</tissue>
    </source>
</reference>
<dbReference type="PANTHER" id="PTHR15272:SF0">
    <property type="entry name" value="CHROMATIN ASSEMBLY FACTOR 1 SUBUNIT A"/>
    <property type="match status" value="1"/>
</dbReference>